<keyword evidence="1" id="KW-0812">Transmembrane</keyword>
<protein>
    <submittedName>
        <fullName evidence="2">Uncharacterized protein</fullName>
    </submittedName>
</protein>
<dbReference type="OrthoDB" id="7480128at2759"/>
<sequence length="415" mass="49139">METQSFEKIVLHSLTRIASRYQCIVPVDETIHYCYESSSQVRSQYQEKDLNNYTQNLTTTKKVNAKNNQKKNNKNGVSYAVLLDISSAYDVWRDGLRYNMRHEFNLKGRMYWRLDSFLKDRTGQVVLNGISFSMKQFGTGVPQESLLFLLYINDITQAMMLRCGYQFTQVIKKKWNYNWINFNFTFGYFFLFILNVIDWVLSGPTASSILMLIHYPNSIATNGNNIEEADNVNVYNLLYKTIIRPSLEYACAFWNGDCQNKDERVRLIISRWNKRADAVVKKARFKAEMDQPDLYRRPDKSASLLNFHRLNTFFVEEWNRHLTNEGNELQPHKHTKRYLRNLIEAQPFEKIVLHKLEVHKRRFVCRVITGKVELNGFLFKIKRSQTPDCKWCGDEEEETVEHFLMECPHYEGLRN</sequence>
<evidence type="ECO:0000256" key="1">
    <source>
        <dbReference type="SAM" id="Phobius"/>
    </source>
</evidence>
<evidence type="ECO:0000313" key="3">
    <source>
        <dbReference type="Proteomes" id="UP000023152"/>
    </source>
</evidence>
<dbReference type="EMBL" id="ASPP01023334">
    <property type="protein sequence ID" value="ETO10621.1"/>
    <property type="molecule type" value="Genomic_DNA"/>
</dbReference>
<keyword evidence="1" id="KW-1133">Transmembrane helix</keyword>
<keyword evidence="3" id="KW-1185">Reference proteome</keyword>
<dbReference type="Proteomes" id="UP000023152">
    <property type="component" value="Unassembled WGS sequence"/>
</dbReference>
<reference evidence="2 3" key="1">
    <citation type="journal article" date="2013" name="Curr. Biol.">
        <title>The Genome of the Foraminiferan Reticulomyxa filosa.</title>
        <authorList>
            <person name="Glockner G."/>
            <person name="Hulsmann N."/>
            <person name="Schleicher M."/>
            <person name="Noegel A.A."/>
            <person name="Eichinger L."/>
            <person name="Gallinger C."/>
            <person name="Pawlowski J."/>
            <person name="Sierra R."/>
            <person name="Euteneuer U."/>
            <person name="Pillet L."/>
            <person name="Moustafa A."/>
            <person name="Platzer M."/>
            <person name="Groth M."/>
            <person name="Szafranski K."/>
            <person name="Schliwa M."/>
        </authorList>
    </citation>
    <scope>NUCLEOTIDE SEQUENCE [LARGE SCALE GENOMIC DNA]</scope>
</reference>
<keyword evidence="1" id="KW-0472">Membrane</keyword>
<comment type="caution">
    <text evidence="2">The sequence shown here is derived from an EMBL/GenBank/DDBJ whole genome shotgun (WGS) entry which is preliminary data.</text>
</comment>
<feature type="transmembrane region" description="Helical" evidence="1">
    <location>
        <begin position="179"/>
        <end position="201"/>
    </location>
</feature>
<accession>X6MAC0</accession>
<gene>
    <name evidence="2" type="ORF">RFI_26756</name>
</gene>
<proteinExistence type="predicted"/>
<name>X6MAC0_RETFI</name>
<feature type="non-terminal residue" evidence="2">
    <location>
        <position position="415"/>
    </location>
</feature>
<organism evidence="2 3">
    <name type="scientific">Reticulomyxa filosa</name>
    <dbReference type="NCBI Taxonomy" id="46433"/>
    <lineage>
        <taxon>Eukaryota</taxon>
        <taxon>Sar</taxon>
        <taxon>Rhizaria</taxon>
        <taxon>Retaria</taxon>
        <taxon>Foraminifera</taxon>
        <taxon>Monothalamids</taxon>
        <taxon>Reticulomyxidae</taxon>
        <taxon>Reticulomyxa</taxon>
    </lineage>
</organism>
<dbReference type="AlphaFoldDB" id="X6MAC0"/>
<evidence type="ECO:0000313" key="2">
    <source>
        <dbReference type="EMBL" id="ETO10621.1"/>
    </source>
</evidence>